<protein>
    <submittedName>
        <fullName evidence="2">Oxygen-evolving enhancer protein 3, chloroplastic</fullName>
    </submittedName>
</protein>
<gene>
    <name evidence="2" type="ORF">Slati_4025000</name>
</gene>
<dbReference type="EMBL" id="JACGWN010000014">
    <property type="protein sequence ID" value="KAL0407111.1"/>
    <property type="molecule type" value="Genomic_DNA"/>
</dbReference>
<accession>A0AAW2TU33</accession>
<sequence length="72" mass="7725">MPKTNRIALAKPGLRVRAQQQGSAETAETSRRAMLGLLAAGMASGSFAQTVLAESISTSPPVSDKMRRKYIY</sequence>
<dbReference type="InterPro" id="IPR008797">
    <property type="entry name" value="PSII_PsbQ"/>
</dbReference>
<dbReference type="GO" id="GO:0009654">
    <property type="term" value="C:photosystem II oxygen evolving complex"/>
    <property type="evidence" value="ECO:0007669"/>
    <property type="project" value="InterPro"/>
</dbReference>
<dbReference type="AlphaFoldDB" id="A0AAW2TU33"/>
<dbReference type="Pfam" id="PF05757">
    <property type="entry name" value="PsbQ"/>
    <property type="match status" value="1"/>
</dbReference>
<dbReference type="GO" id="GO:0019898">
    <property type="term" value="C:extrinsic component of membrane"/>
    <property type="evidence" value="ECO:0007669"/>
    <property type="project" value="InterPro"/>
</dbReference>
<feature type="compositionally biased region" description="Polar residues" evidence="1">
    <location>
        <begin position="18"/>
        <end position="27"/>
    </location>
</feature>
<name>A0AAW2TU33_9LAMI</name>
<comment type="caution">
    <text evidence="2">The sequence shown here is derived from an EMBL/GenBank/DDBJ whole genome shotgun (WGS) entry which is preliminary data.</text>
</comment>
<dbReference type="GO" id="GO:0005509">
    <property type="term" value="F:calcium ion binding"/>
    <property type="evidence" value="ECO:0007669"/>
    <property type="project" value="InterPro"/>
</dbReference>
<reference evidence="2" key="1">
    <citation type="submission" date="2020-06" db="EMBL/GenBank/DDBJ databases">
        <authorList>
            <person name="Li T."/>
            <person name="Hu X."/>
            <person name="Zhang T."/>
            <person name="Song X."/>
            <person name="Zhang H."/>
            <person name="Dai N."/>
            <person name="Sheng W."/>
            <person name="Hou X."/>
            <person name="Wei L."/>
        </authorList>
    </citation>
    <scope>NUCLEOTIDE SEQUENCE</scope>
    <source>
        <strain evidence="2">KEN1</strain>
        <tissue evidence="2">Leaf</tissue>
    </source>
</reference>
<organism evidence="2">
    <name type="scientific">Sesamum latifolium</name>
    <dbReference type="NCBI Taxonomy" id="2727402"/>
    <lineage>
        <taxon>Eukaryota</taxon>
        <taxon>Viridiplantae</taxon>
        <taxon>Streptophyta</taxon>
        <taxon>Embryophyta</taxon>
        <taxon>Tracheophyta</taxon>
        <taxon>Spermatophyta</taxon>
        <taxon>Magnoliopsida</taxon>
        <taxon>eudicotyledons</taxon>
        <taxon>Gunneridae</taxon>
        <taxon>Pentapetalae</taxon>
        <taxon>asterids</taxon>
        <taxon>lamiids</taxon>
        <taxon>Lamiales</taxon>
        <taxon>Pedaliaceae</taxon>
        <taxon>Sesamum</taxon>
    </lineage>
</organism>
<proteinExistence type="predicted"/>
<evidence type="ECO:0000313" key="2">
    <source>
        <dbReference type="EMBL" id="KAL0407111.1"/>
    </source>
</evidence>
<feature type="region of interest" description="Disordered" evidence="1">
    <location>
        <begin position="1"/>
        <end position="28"/>
    </location>
</feature>
<reference evidence="2" key="2">
    <citation type="journal article" date="2024" name="Plant">
        <title>Genomic evolution and insights into agronomic trait innovations of Sesamum species.</title>
        <authorList>
            <person name="Miao H."/>
            <person name="Wang L."/>
            <person name="Qu L."/>
            <person name="Liu H."/>
            <person name="Sun Y."/>
            <person name="Le M."/>
            <person name="Wang Q."/>
            <person name="Wei S."/>
            <person name="Zheng Y."/>
            <person name="Lin W."/>
            <person name="Duan Y."/>
            <person name="Cao H."/>
            <person name="Xiong S."/>
            <person name="Wang X."/>
            <person name="Wei L."/>
            <person name="Li C."/>
            <person name="Ma Q."/>
            <person name="Ju M."/>
            <person name="Zhao R."/>
            <person name="Li G."/>
            <person name="Mu C."/>
            <person name="Tian Q."/>
            <person name="Mei H."/>
            <person name="Zhang T."/>
            <person name="Gao T."/>
            <person name="Zhang H."/>
        </authorList>
    </citation>
    <scope>NUCLEOTIDE SEQUENCE</scope>
    <source>
        <strain evidence="2">KEN1</strain>
    </source>
</reference>
<dbReference type="GO" id="GO:0015979">
    <property type="term" value="P:photosynthesis"/>
    <property type="evidence" value="ECO:0007669"/>
    <property type="project" value="InterPro"/>
</dbReference>
<evidence type="ECO:0000256" key="1">
    <source>
        <dbReference type="SAM" id="MobiDB-lite"/>
    </source>
</evidence>